<evidence type="ECO:0000313" key="4">
    <source>
        <dbReference type="EMBL" id="KAK7309678.1"/>
    </source>
</evidence>
<name>A0AAN9PUE5_CLITE</name>
<evidence type="ECO:0000256" key="1">
    <source>
        <dbReference type="ARBA" id="ARBA00022722"/>
    </source>
</evidence>
<reference evidence="4 5" key="1">
    <citation type="submission" date="2024-01" db="EMBL/GenBank/DDBJ databases">
        <title>The genomes of 5 underutilized Papilionoideae crops provide insights into root nodulation and disease resistance.</title>
        <authorList>
            <person name="Yuan L."/>
        </authorList>
    </citation>
    <scope>NUCLEOTIDE SEQUENCE [LARGE SCALE GENOMIC DNA]</scope>
    <source>
        <strain evidence="4">LY-2023</strain>
        <tissue evidence="4">Leaf</tissue>
    </source>
</reference>
<keyword evidence="5" id="KW-1185">Reference proteome</keyword>
<dbReference type="GO" id="GO:0006139">
    <property type="term" value="P:nucleobase-containing compound metabolic process"/>
    <property type="evidence" value="ECO:0007669"/>
    <property type="project" value="InterPro"/>
</dbReference>
<evidence type="ECO:0000259" key="3">
    <source>
        <dbReference type="SMART" id="SM00474"/>
    </source>
</evidence>
<dbReference type="GO" id="GO:0005634">
    <property type="term" value="C:nucleus"/>
    <property type="evidence" value="ECO:0007669"/>
    <property type="project" value="TreeGrafter"/>
</dbReference>
<dbReference type="SMART" id="SM00474">
    <property type="entry name" value="35EXOc"/>
    <property type="match status" value="1"/>
</dbReference>
<dbReference type="InterPro" id="IPR002562">
    <property type="entry name" value="3'-5'_exonuclease_dom"/>
</dbReference>
<keyword evidence="1" id="KW-0540">Nuclease</keyword>
<dbReference type="InterPro" id="IPR012337">
    <property type="entry name" value="RNaseH-like_sf"/>
</dbReference>
<dbReference type="Proteomes" id="UP001359559">
    <property type="component" value="Unassembled WGS sequence"/>
</dbReference>
<organism evidence="4 5">
    <name type="scientific">Clitoria ternatea</name>
    <name type="common">Butterfly pea</name>
    <dbReference type="NCBI Taxonomy" id="43366"/>
    <lineage>
        <taxon>Eukaryota</taxon>
        <taxon>Viridiplantae</taxon>
        <taxon>Streptophyta</taxon>
        <taxon>Embryophyta</taxon>
        <taxon>Tracheophyta</taxon>
        <taxon>Spermatophyta</taxon>
        <taxon>Magnoliopsida</taxon>
        <taxon>eudicotyledons</taxon>
        <taxon>Gunneridae</taxon>
        <taxon>Pentapetalae</taxon>
        <taxon>rosids</taxon>
        <taxon>fabids</taxon>
        <taxon>Fabales</taxon>
        <taxon>Fabaceae</taxon>
        <taxon>Papilionoideae</taxon>
        <taxon>50 kb inversion clade</taxon>
        <taxon>NPAAA clade</taxon>
        <taxon>indigoferoid/millettioid clade</taxon>
        <taxon>Phaseoleae</taxon>
        <taxon>Clitoria</taxon>
    </lineage>
</organism>
<dbReference type="AlphaFoldDB" id="A0AAN9PUE5"/>
<dbReference type="InterPro" id="IPR036397">
    <property type="entry name" value="RNaseH_sf"/>
</dbReference>
<accession>A0AAN9PUE5</accession>
<sequence>MGIYIEKLCTAKKSTKIYEVTIHNRVIGTTVTSSSTVLTSWIKQHLQAKCSRHKKVVGLDIEWRPSFTRGVKNPVAIIQLCYKKCCIIFQLYQASTIPRSLYKALDNPNIIYTGVKISCDAKKLEEDYDLEVAYFADVSALAAEEFGEKEFRKAGLKTLVEILIGEEIDKPKHVAISDWEVKELTCAQVKYACVDAYYSYKLGKWLITGK</sequence>
<dbReference type="SUPFAM" id="SSF53098">
    <property type="entry name" value="Ribonuclease H-like"/>
    <property type="match status" value="1"/>
</dbReference>
<dbReference type="CDD" id="cd06141">
    <property type="entry name" value="WRN_exo"/>
    <property type="match status" value="1"/>
</dbReference>
<keyword evidence="2" id="KW-0378">Hydrolase</keyword>
<dbReference type="GO" id="GO:0005737">
    <property type="term" value="C:cytoplasm"/>
    <property type="evidence" value="ECO:0007669"/>
    <property type="project" value="TreeGrafter"/>
</dbReference>
<dbReference type="Gene3D" id="3.30.420.10">
    <property type="entry name" value="Ribonuclease H-like superfamily/Ribonuclease H"/>
    <property type="match status" value="1"/>
</dbReference>
<dbReference type="PANTHER" id="PTHR13620">
    <property type="entry name" value="3-5 EXONUCLEASE"/>
    <property type="match status" value="1"/>
</dbReference>
<dbReference type="InterPro" id="IPR051132">
    <property type="entry name" value="3-5_Exonuclease_domain"/>
</dbReference>
<dbReference type="Pfam" id="PF01612">
    <property type="entry name" value="DNA_pol_A_exo1"/>
    <property type="match status" value="1"/>
</dbReference>
<evidence type="ECO:0000256" key="2">
    <source>
        <dbReference type="ARBA" id="ARBA00022801"/>
    </source>
</evidence>
<dbReference type="GO" id="GO:0003676">
    <property type="term" value="F:nucleic acid binding"/>
    <property type="evidence" value="ECO:0007669"/>
    <property type="project" value="InterPro"/>
</dbReference>
<dbReference type="EMBL" id="JAYKXN010000002">
    <property type="protein sequence ID" value="KAK7309678.1"/>
    <property type="molecule type" value="Genomic_DNA"/>
</dbReference>
<dbReference type="PANTHER" id="PTHR13620:SF121">
    <property type="entry name" value="EMB|CAB82946.1-RELATED"/>
    <property type="match status" value="1"/>
</dbReference>
<dbReference type="GO" id="GO:0008408">
    <property type="term" value="F:3'-5' exonuclease activity"/>
    <property type="evidence" value="ECO:0007669"/>
    <property type="project" value="InterPro"/>
</dbReference>
<protein>
    <recommendedName>
        <fullName evidence="3">3'-5' exonuclease domain-containing protein</fullName>
    </recommendedName>
</protein>
<evidence type="ECO:0000313" key="5">
    <source>
        <dbReference type="Proteomes" id="UP001359559"/>
    </source>
</evidence>
<gene>
    <name evidence="4" type="ORF">RJT34_06600</name>
</gene>
<proteinExistence type="predicted"/>
<comment type="caution">
    <text evidence="4">The sequence shown here is derived from an EMBL/GenBank/DDBJ whole genome shotgun (WGS) entry which is preliminary data.</text>
</comment>
<feature type="domain" description="3'-5' exonuclease" evidence="3">
    <location>
        <begin position="29"/>
        <end position="207"/>
    </location>
</feature>
<dbReference type="FunFam" id="3.30.420.10:FF:000054">
    <property type="entry name" value="Werner Syndrome-like exonuclease"/>
    <property type="match status" value="1"/>
</dbReference>